<dbReference type="Gene3D" id="3.20.20.80">
    <property type="entry name" value="Glycosidases"/>
    <property type="match status" value="1"/>
</dbReference>
<dbReference type="GO" id="GO:0006080">
    <property type="term" value="P:substituted mannan metabolic process"/>
    <property type="evidence" value="ECO:0007669"/>
    <property type="project" value="InterPro"/>
</dbReference>
<keyword evidence="3 4" id="KW-0326">Glycosidase</keyword>
<proteinExistence type="inferred from homology"/>
<protein>
    <submittedName>
        <fullName evidence="6">Beta-mannanase</fullName>
    </submittedName>
</protein>
<keyword evidence="2 4" id="KW-0378">Hydrolase</keyword>
<dbReference type="PRINTS" id="PR00739">
    <property type="entry name" value="GLHYDRLASE26"/>
</dbReference>
<dbReference type="KEGG" id="psul:AU252_15810"/>
<dbReference type="PANTHER" id="PTHR40079">
    <property type="entry name" value="MANNAN ENDO-1,4-BETA-MANNOSIDASE E-RELATED"/>
    <property type="match status" value="1"/>
</dbReference>
<dbReference type="InterPro" id="IPR022790">
    <property type="entry name" value="GH26_dom"/>
</dbReference>
<dbReference type="PANTHER" id="PTHR40079:SF4">
    <property type="entry name" value="GH26 DOMAIN-CONTAINING PROTEIN-RELATED"/>
    <property type="match status" value="1"/>
</dbReference>
<evidence type="ECO:0000256" key="4">
    <source>
        <dbReference type="PROSITE-ProRule" id="PRU01100"/>
    </source>
</evidence>
<dbReference type="AlphaFoldDB" id="A0A0U3PNP5"/>
<dbReference type="PROSITE" id="PS51764">
    <property type="entry name" value="GH26"/>
    <property type="match status" value="1"/>
</dbReference>
<dbReference type="EMBL" id="CP013747">
    <property type="protein sequence ID" value="ALV44008.1"/>
    <property type="molecule type" value="Genomic_DNA"/>
</dbReference>
<accession>A0A0U3PNP5</accession>
<dbReference type="InterPro" id="IPR000805">
    <property type="entry name" value="Glyco_hydro_26"/>
</dbReference>
<dbReference type="InterPro" id="IPR017853">
    <property type="entry name" value="GH"/>
</dbReference>
<dbReference type="STRING" id="121292.AU252_15810"/>
<evidence type="ECO:0000259" key="5">
    <source>
        <dbReference type="PROSITE" id="PS51764"/>
    </source>
</evidence>
<comment type="similarity">
    <text evidence="1 4">Belongs to the glycosyl hydrolase 26 family.</text>
</comment>
<feature type="active site" description="Proton donor" evidence="4">
    <location>
        <position position="265"/>
    </location>
</feature>
<feature type="active site" description="Nucleophile" evidence="4">
    <location>
        <position position="376"/>
    </location>
</feature>
<evidence type="ECO:0000256" key="2">
    <source>
        <dbReference type="ARBA" id="ARBA00022801"/>
    </source>
</evidence>
<dbReference type="SUPFAM" id="SSF51445">
    <property type="entry name" value="(Trans)glycosidases"/>
    <property type="match status" value="1"/>
</dbReference>
<reference evidence="6 7" key="1">
    <citation type="submission" date="2015-12" db="EMBL/GenBank/DDBJ databases">
        <authorList>
            <person name="Shamseldin A."/>
            <person name="Moawad H."/>
            <person name="Abd El-Rahim W.M."/>
            <person name="Sadowsky M.J."/>
        </authorList>
    </citation>
    <scope>NUCLEOTIDE SEQUENCE [LARGE SCALE GENOMIC DNA]</scope>
    <source>
        <strain evidence="6 7">Ar51</strain>
    </source>
</reference>
<name>A0A0U3PNP5_9MICC</name>
<dbReference type="Proteomes" id="UP000065151">
    <property type="component" value="Chromosome"/>
</dbReference>
<evidence type="ECO:0000256" key="3">
    <source>
        <dbReference type="ARBA" id="ARBA00023295"/>
    </source>
</evidence>
<dbReference type="Pfam" id="PF02156">
    <property type="entry name" value="Glyco_hydro_26"/>
    <property type="match status" value="1"/>
</dbReference>
<organism evidence="6">
    <name type="scientific">Pseudarthrobacter sulfonivorans</name>
    <dbReference type="NCBI Taxonomy" id="121292"/>
    <lineage>
        <taxon>Bacteria</taxon>
        <taxon>Bacillati</taxon>
        <taxon>Actinomycetota</taxon>
        <taxon>Actinomycetes</taxon>
        <taxon>Micrococcales</taxon>
        <taxon>Micrococcaceae</taxon>
        <taxon>Pseudarthrobacter</taxon>
    </lineage>
</organism>
<dbReference type="GO" id="GO:0016985">
    <property type="term" value="F:mannan endo-1,4-beta-mannosidase activity"/>
    <property type="evidence" value="ECO:0007669"/>
    <property type="project" value="InterPro"/>
</dbReference>
<evidence type="ECO:0000313" key="6">
    <source>
        <dbReference type="EMBL" id="ALV44008.1"/>
    </source>
</evidence>
<feature type="domain" description="GH26" evidence="5">
    <location>
        <begin position="136"/>
        <end position="432"/>
    </location>
</feature>
<evidence type="ECO:0000313" key="7">
    <source>
        <dbReference type="Proteomes" id="UP000065151"/>
    </source>
</evidence>
<dbReference type="SMR" id="A0A0U3PNP5"/>
<gene>
    <name evidence="6" type="ORF">AU252_15810</name>
</gene>
<sequence>MRKNRLVRFLVAGLVLPLAVVLGIAVPSEAAGRAGVALSTSAGPAGASVTVTGTGFARQSSGTLTAGSSTIPFTTGANGSFAADVTIPASTAATVVVTAKSGKTSASAPYSVTYSPASTSAGRDSAAMASSAPITMAAPAQMSTTTVNLPISSDPLRFGVSTPGGPLATSELDAVATLVNENPSIVMSYKDFSQAAPIADLNAVDARGATSLITWEPWLWSGNGANQPAYALDRITAGDFDTYITQWGTALAAWDKPVMLRFAHEMNGNWYPWAESANGNQAGDYVAAWRHVHDVVAATGATNVQWLWSPNVPYWGSTPLSGLYPGAGYVDVVGLDGYNWGTAASWSSWTSPSALFGDGLTALRSLAPGKPIIISETGSAEAGGSKADWNTALVSYLAAQSDVTAFVWFHHNKEVDWRINSSTSSANALATALAARNS</sequence>
<evidence type="ECO:0000256" key="1">
    <source>
        <dbReference type="ARBA" id="ARBA00007754"/>
    </source>
</evidence>